<dbReference type="Proteomes" id="UP000314294">
    <property type="component" value="Unassembled WGS sequence"/>
</dbReference>
<gene>
    <name evidence="2" type="ORF">EYF80_045937</name>
</gene>
<dbReference type="AlphaFoldDB" id="A0A4Z2FSZ7"/>
<comment type="caution">
    <text evidence="2">The sequence shown here is derived from an EMBL/GenBank/DDBJ whole genome shotgun (WGS) entry which is preliminary data.</text>
</comment>
<feature type="region of interest" description="Disordered" evidence="1">
    <location>
        <begin position="1"/>
        <end position="68"/>
    </location>
</feature>
<accession>A0A4Z2FSZ7</accession>
<reference evidence="2 3" key="1">
    <citation type="submission" date="2019-03" db="EMBL/GenBank/DDBJ databases">
        <title>First draft genome of Liparis tanakae, snailfish: a comprehensive survey of snailfish specific genes.</title>
        <authorList>
            <person name="Kim W."/>
            <person name="Song I."/>
            <person name="Jeong J.-H."/>
            <person name="Kim D."/>
            <person name="Kim S."/>
            <person name="Ryu S."/>
            <person name="Song J.Y."/>
            <person name="Lee S.K."/>
        </authorList>
    </citation>
    <scope>NUCLEOTIDE SEQUENCE [LARGE SCALE GENOMIC DNA]</scope>
    <source>
        <tissue evidence="2">Muscle</tissue>
    </source>
</reference>
<dbReference type="EMBL" id="SRLO01000940">
    <property type="protein sequence ID" value="TNN43883.1"/>
    <property type="molecule type" value="Genomic_DNA"/>
</dbReference>
<protein>
    <submittedName>
        <fullName evidence="2">Uncharacterized protein</fullName>
    </submittedName>
</protein>
<evidence type="ECO:0000256" key="1">
    <source>
        <dbReference type="SAM" id="MobiDB-lite"/>
    </source>
</evidence>
<evidence type="ECO:0000313" key="3">
    <source>
        <dbReference type="Proteomes" id="UP000314294"/>
    </source>
</evidence>
<name>A0A4Z2FSZ7_9TELE</name>
<proteinExistence type="predicted"/>
<feature type="compositionally biased region" description="Polar residues" evidence="1">
    <location>
        <begin position="1"/>
        <end position="15"/>
    </location>
</feature>
<sequence>MEQTQSSAEHTNIAHNTEAGENVSSLFPFQEVTTRPREFHRAQSVGSRPPRARPRQLQHRGTVPGTWQ</sequence>
<feature type="compositionally biased region" description="Polar residues" evidence="1">
    <location>
        <begin position="22"/>
        <end position="33"/>
    </location>
</feature>
<evidence type="ECO:0000313" key="2">
    <source>
        <dbReference type="EMBL" id="TNN43883.1"/>
    </source>
</evidence>
<organism evidence="2 3">
    <name type="scientific">Liparis tanakae</name>
    <name type="common">Tanaka's snailfish</name>
    <dbReference type="NCBI Taxonomy" id="230148"/>
    <lineage>
        <taxon>Eukaryota</taxon>
        <taxon>Metazoa</taxon>
        <taxon>Chordata</taxon>
        <taxon>Craniata</taxon>
        <taxon>Vertebrata</taxon>
        <taxon>Euteleostomi</taxon>
        <taxon>Actinopterygii</taxon>
        <taxon>Neopterygii</taxon>
        <taxon>Teleostei</taxon>
        <taxon>Neoteleostei</taxon>
        <taxon>Acanthomorphata</taxon>
        <taxon>Eupercaria</taxon>
        <taxon>Perciformes</taxon>
        <taxon>Cottioidei</taxon>
        <taxon>Cottales</taxon>
        <taxon>Liparidae</taxon>
        <taxon>Liparis</taxon>
    </lineage>
</organism>
<keyword evidence="3" id="KW-1185">Reference proteome</keyword>